<evidence type="ECO:0000313" key="7">
    <source>
        <dbReference type="Proteomes" id="UP000050975"/>
    </source>
</evidence>
<dbReference type="InterPro" id="IPR002890">
    <property type="entry name" value="MG2"/>
</dbReference>
<dbReference type="GO" id="GO:0004866">
    <property type="term" value="F:endopeptidase inhibitor activity"/>
    <property type="evidence" value="ECO:0007669"/>
    <property type="project" value="InterPro"/>
</dbReference>
<dbReference type="SMART" id="SM01360">
    <property type="entry name" value="A2M"/>
    <property type="match status" value="1"/>
</dbReference>
<dbReference type="InterPro" id="IPR041555">
    <property type="entry name" value="MG3"/>
</dbReference>
<dbReference type="InterPro" id="IPR045584">
    <property type="entry name" value="Pilin-like"/>
</dbReference>
<dbReference type="Gene3D" id="2.60.40.10">
    <property type="entry name" value="Immunoglobulins"/>
    <property type="match status" value="2"/>
</dbReference>
<dbReference type="GO" id="GO:0005615">
    <property type="term" value="C:extracellular space"/>
    <property type="evidence" value="ECO:0007669"/>
    <property type="project" value="InterPro"/>
</dbReference>
<dbReference type="SUPFAM" id="SSF48239">
    <property type="entry name" value="Terpenoid cyclases/Protein prenyltransferases"/>
    <property type="match status" value="1"/>
</dbReference>
<proteinExistence type="inferred from homology"/>
<dbReference type="SMART" id="SM01419">
    <property type="entry name" value="Thiol-ester_cl"/>
    <property type="match status" value="1"/>
</dbReference>
<dbReference type="InterPro" id="IPR011626">
    <property type="entry name" value="Alpha-macroglobulin_TED"/>
</dbReference>
<comment type="similarity">
    <text evidence="1">Belongs to the protease inhibitor I39 (alpha-2-macroglobulin) family. Bacterial alpha-2-macroglobulin subfamily.</text>
</comment>
<dbReference type="Pfam" id="PF07678">
    <property type="entry name" value="TED_complement"/>
    <property type="match status" value="1"/>
</dbReference>
<evidence type="ECO:0000259" key="5">
    <source>
        <dbReference type="SMART" id="SM01360"/>
    </source>
</evidence>
<comment type="caution">
    <text evidence="6">The sequence shown here is derived from an EMBL/GenBank/DDBJ whole genome shotgun (WGS) entry which is preliminary data.</text>
</comment>
<evidence type="ECO:0000256" key="1">
    <source>
        <dbReference type="ARBA" id="ARBA00010556"/>
    </source>
</evidence>
<dbReference type="InterPro" id="IPR050473">
    <property type="entry name" value="A2M/Complement_sys"/>
</dbReference>
<dbReference type="Gene3D" id="2.60.40.1940">
    <property type="match status" value="1"/>
</dbReference>
<dbReference type="Gene3D" id="3.30.700.10">
    <property type="entry name" value="Glycoprotein, Type 4 Pilin"/>
    <property type="match status" value="1"/>
</dbReference>
<protein>
    <recommendedName>
        <fullName evidence="8">Alpha-2-macroglobulin domain-containing protein</fullName>
    </recommendedName>
</protein>
<dbReference type="InterPro" id="IPR001599">
    <property type="entry name" value="Macroglobln_a2"/>
</dbReference>
<dbReference type="Pfam" id="PF01835">
    <property type="entry name" value="MG2"/>
    <property type="match status" value="1"/>
</dbReference>
<dbReference type="InterPro" id="IPR013783">
    <property type="entry name" value="Ig-like_fold"/>
</dbReference>
<accession>A0A0S8JVB4</accession>
<name>A0A0S8JVB4_UNCW3</name>
<dbReference type="Pfam" id="PF07703">
    <property type="entry name" value="A2M_BRD"/>
    <property type="match status" value="1"/>
</dbReference>
<dbReference type="Pfam" id="PF17791">
    <property type="entry name" value="MG3"/>
    <property type="match status" value="1"/>
</dbReference>
<dbReference type="Gene3D" id="2.60.40.1930">
    <property type="match status" value="2"/>
</dbReference>
<dbReference type="Gene3D" id="2.20.130.20">
    <property type="match status" value="1"/>
</dbReference>
<dbReference type="Gene3D" id="1.50.10.20">
    <property type="match status" value="1"/>
</dbReference>
<keyword evidence="2" id="KW-0732">Signal</keyword>
<dbReference type="InterPro" id="IPR008930">
    <property type="entry name" value="Terpenoid_cyclase/PrenylTrfase"/>
</dbReference>
<dbReference type="Gene3D" id="6.20.50.160">
    <property type="match status" value="1"/>
</dbReference>
<dbReference type="Pfam" id="PF00207">
    <property type="entry name" value="A2M"/>
    <property type="match status" value="1"/>
</dbReference>
<reference evidence="6 7" key="1">
    <citation type="journal article" date="2015" name="Microbiome">
        <title>Genomic resolution of linkages in carbon, nitrogen, and sulfur cycling among widespread estuary sediment bacteria.</title>
        <authorList>
            <person name="Baker B.J."/>
            <person name="Lazar C.S."/>
            <person name="Teske A.P."/>
            <person name="Dick G.J."/>
        </authorList>
    </citation>
    <scope>NUCLEOTIDE SEQUENCE [LARGE SCALE GENOMIC DNA]</scope>
    <source>
        <strain evidence="6">SM1_77</strain>
    </source>
</reference>
<dbReference type="PANTHER" id="PTHR11412:SF136">
    <property type="entry name" value="CD109 ANTIGEN"/>
    <property type="match status" value="1"/>
</dbReference>
<evidence type="ECO:0008006" key="8">
    <source>
        <dbReference type="Google" id="ProtNLM"/>
    </source>
</evidence>
<evidence type="ECO:0000256" key="3">
    <source>
        <dbReference type="ARBA" id="ARBA00022966"/>
    </source>
</evidence>
<organism evidence="6 7">
    <name type="scientific">candidate division WOR_3 bacterium SM1_77</name>
    <dbReference type="NCBI Taxonomy" id="1703778"/>
    <lineage>
        <taxon>Bacteria</taxon>
        <taxon>Bacteria division WOR-3</taxon>
    </lineage>
</organism>
<evidence type="ECO:0000313" key="6">
    <source>
        <dbReference type="EMBL" id="KPL13734.1"/>
    </source>
</evidence>
<dbReference type="SUPFAM" id="SSF54523">
    <property type="entry name" value="Pili subunits"/>
    <property type="match status" value="1"/>
</dbReference>
<gene>
    <name evidence="6" type="ORF">AMJ74_04705</name>
</gene>
<feature type="non-terminal residue" evidence="6">
    <location>
        <position position="1203"/>
    </location>
</feature>
<dbReference type="AlphaFoldDB" id="A0A0S8JVB4"/>
<dbReference type="InterPro" id="IPR047565">
    <property type="entry name" value="Alpha-macroglob_thiol-ester_cl"/>
</dbReference>
<evidence type="ECO:0000259" key="4">
    <source>
        <dbReference type="SMART" id="SM01359"/>
    </source>
</evidence>
<feature type="domain" description="Alpha-2-macroglobulin" evidence="5">
    <location>
        <begin position="870"/>
        <end position="960"/>
    </location>
</feature>
<evidence type="ECO:0000256" key="2">
    <source>
        <dbReference type="ARBA" id="ARBA00022729"/>
    </source>
</evidence>
<dbReference type="EMBL" id="LJVE01000087">
    <property type="protein sequence ID" value="KPL13734.1"/>
    <property type="molecule type" value="Genomic_DNA"/>
</dbReference>
<keyword evidence="3" id="KW-0882">Thioester bond</keyword>
<feature type="domain" description="Alpha-2-macroglobulin bait region" evidence="4">
    <location>
        <begin position="517"/>
        <end position="657"/>
    </location>
</feature>
<dbReference type="SMART" id="SM01359">
    <property type="entry name" value="A2M_N_2"/>
    <property type="match status" value="1"/>
</dbReference>
<sequence>MKKVLLIILLIASITVVSGINLYSGKQRLEINIPLEDMRGKLGKIDVKILDTDDEVIGWAYKYIYVTRDHYSVSFKIDLKKEPRDRDLLRAKVEFKNKEIIYSLYQLEDRMVVSVLGQDEFIKGTAINYRIIVRNQRNNAPIENARVKILLKAKDADKTVFEGTTDRSGTCDTDFTLPENIDEADLHFAVSSDLGKDAYDTRIKLSSGNMTYVVTDKPVYQPGQTIHIRSLSLRRPHLQAVKGQSVLYEVEDSKGNKVFKKQVELDDFGVGYIHFVLADEVNHGDYTIRAILQGEEVEKTVNVKRYVLPKFSITLATDKEFYLPGGKMEGDIDVQYFFGKPVVEGKVKITAHKYDIGFQEESVIEGRTDKEGRYHFSYNLPDHFVGQPLEKGDAFVRIDVEVIDPANHSEKISSKKKIVQDLISLTVIPEGGALKPSLQNRIYVLATYPDGTPCIAQVEMAIDGRRFKARTDTYGVAEFEYMPRKAETDIEVKATDDKGETAQIERTFETAAAGEQIAIRMTRGIFTVGQSIELNLLTTKRSGRVYLDVVKDNQTILTKSVTINNGRGRFSLNLTPDVSGSLWFHAYVVTQGSNIVRDTRFCFVHAADELTIDVRPDMDVYEPGADGSIVFAVTDERGKPMSAALCVAIVDEAVFAVSELQPGLEKVYFKLEQEIMKPRYEIHGFTPIDIVERRKSEARAENVMFSTLTPREHYPVNYATPQLVDEKIKSAFYTKLEEARFKIYEAQSKYFNQYGEYPKTDGALSILMKEGLLEERDLLDPWGRRYYIDSPEEYFLYFTVASAGPDGVIDNDDDISEMMWGKGELLVAEMDAALPRAAAGMPIALKSKESGEELGKRGEEPRVREFFPETFVFEPALITDYQGIAKLAITMPDAITTWRITTFASSSDGQLGSTLAQLRVFQDFFVDIDLPVALTEGDEISIPVALYNYLPKDQQIKLVLQQEDWFQLLEKSEIIRTMKRDEVSVAYFPIRVKEIGYHSLLIRAYGEVKSDAIKRAVAVLPDGKLFEDIISDRLTQRVVQKVAFPKNAIANASWLGLKIFPGIFSQIVEGLDRLLGVPFGCFEQTTSVTYPNILILDYLRQYISLGYQRLLTFEVQGGGFSWFGDAPANKVLTAYGLMEFSDMAKVYDIDERLIERTAQWLRDQQNKDGSWSPDEQYLHGESWGKIQNNEILPTAYICWALGE</sequence>
<dbReference type="CDD" id="cd02891">
    <property type="entry name" value="A2M_like"/>
    <property type="match status" value="1"/>
</dbReference>
<dbReference type="Proteomes" id="UP000050975">
    <property type="component" value="Unassembled WGS sequence"/>
</dbReference>
<dbReference type="InterPro" id="IPR011625">
    <property type="entry name" value="A2M_N_BRD"/>
</dbReference>
<dbReference type="PANTHER" id="PTHR11412">
    <property type="entry name" value="MACROGLOBULIN / COMPLEMENT"/>
    <property type="match status" value="1"/>
</dbReference>